<reference evidence="2 3" key="1">
    <citation type="submission" date="2019-09" db="EMBL/GenBank/DDBJ databases">
        <authorList>
            <person name="Valk L.C."/>
        </authorList>
    </citation>
    <scope>NUCLEOTIDE SEQUENCE [LARGE SCALE GENOMIC DNA]</scope>
    <source>
        <strain evidence="2">GalUA</strain>
    </source>
</reference>
<evidence type="ECO:0000313" key="3">
    <source>
        <dbReference type="Proteomes" id="UP000461768"/>
    </source>
</evidence>
<comment type="caution">
    <text evidence="2">The sequence shown here is derived from an EMBL/GenBank/DDBJ whole genome shotgun (WGS) entry which is preliminary data.</text>
</comment>
<dbReference type="OrthoDB" id="258743at2"/>
<feature type="transmembrane region" description="Helical" evidence="1">
    <location>
        <begin position="12"/>
        <end position="33"/>
    </location>
</feature>
<evidence type="ECO:0000313" key="2">
    <source>
        <dbReference type="EMBL" id="KAB1440029.1"/>
    </source>
</evidence>
<dbReference type="AlphaFoldDB" id="A0A7V7QMW5"/>
<keyword evidence="1" id="KW-1133">Transmembrane helix</keyword>
<proteinExistence type="predicted"/>
<gene>
    <name evidence="2" type="ORF">F7O84_06520</name>
</gene>
<keyword evidence="1" id="KW-0812">Transmembrane</keyword>
<accession>A0A7V7QMW5</accession>
<name>A0A7V7QMW5_9FIRM</name>
<sequence>MQTYLTRSIKEFFLINILLLMPLIVFGLLFFVMKKGCNRNLRKSIGYIGTVIFGIVGVPIHEISHLIMCLIFRHKVTQVSLFRPVKGRYDNILGFVKHKYNANSLYQTTGCFFIGIAPMIVGSSIIVWIINFLFPPLLANLDSFIGIDSLRISTLSTAFFHNASLIFSIMFSSENFSNLSYWIAIYVIISIALHMTISKADFDNALSGFALLEIIIFAFSLIGSIWESNSLPIFHYVEQISSILFSVLFIAFLMFGIVYLVSYLIYRIFQ</sequence>
<feature type="transmembrane region" description="Helical" evidence="1">
    <location>
        <begin position="204"/>
        <end position="223"/>
    </location>
</feature>
<evidence type="ECO:0008006" key="4">
    <source>
        <dbReference type="Google" id="ProtNLM"/>
    </source>
</evidence>
<dbReference type="Proteomes" id="UP000461768">
    <property type="component" value="Unassembled WGS sequence"/>
</dbReference>
<feature type="transmembrane region" description="Helical" evidence="1">
    <location>
        <begin position="112"/>
        <end position="134"/>
    </location>
</feature>
<keyword evidence="1" id="KW-0472">Membrane</keyword>
<evidence type="ECO:0000256" key="1">
    <source>
        <dbReference type="SAM" id="Phobius"/>
    </source>
</evidence>
<feature type="transmembrane region" description="Helical" evidence="1">
    <location>
        <begin position="179"/>
        <end position="197"/>
    </location>
</feature>
<feature type="transmembrane region" description="Helical" evidence="1">
    <location>
        <begin position="243"/>
        <end position="266"/>
    </location>
</feature>
<protein>
    <recommendedName>
        <fullName evidence="4">DUF3267 domain-containing protein</fullName>
    </recommendedName>
</protein>
<keyword evidence="3" id="KW-1185">Reference proteome</keyword>
<dbReference type="EMBL" id="WAGX01000004">
    <property type="protein sequence ID" value="KAB1440029.1"/>
    <property type="molecule type" value="Genomic_DNA"/>
</dbReference>
<dbReference type="RefSeq" id="WP_151143208.1">
    <property type="nucleotide sequence ID" value="NZ_WAGX01000004.1"/>
</dbReference>
<feature type="transmembrane region" description="Helical" evidence="1">
    <location>
        <begin position="45"/>
        <end position="73"/>
    </location>
</feature>
<organism evidence="2 3">
    <name type="scientific">Candidatus Galacturonatibacter soehngenii</name>
    <dbReference type="NCBI Taxonomy" id="2307010"/>
    <lineage>
        <taxon>Bacteria</taxon>
        <taxon>Bacillati</taxon>
        <taxon>Bacillota</taxon>
        <taxon>Clostridia</taxon>
        <taxon>Lachnospirales</taxon>
        <taxon>Lachnospiraceae</taxon>
        <taxon>Candidatus Galacturonatibacter</taxon>
    </lineage>
</organism>
<reference evidence="2 3" key="2">
    <citation type="submission" date="2020-02" db="EMBL/GenBank/DDBJ databases">
        <title>Candidatus Galacturonibacter soehngenii shows hetero-acetogenic catabolism of galacturonic acid but lacks a canonical carbon monoxide dehydrogenase/acetyl-CoA synthase complex.</title>
        <authorList>
            <person name="Diender M."/>
            <person name="Stouten G.R."/>
            <person name="Petersen J.F."/>
            <person name="Nielsen P.H."/>
            <person name="Dueholm M.S."/>
            <person name="Pronk J.T."/>
            <person name="Van Loosdrecht M.C.M."/>
        </authorList>
    </citation>
    <scope>NUCLEOTIDE SEQUENCE [LARGE SCALE GENOMIC DNA]</scope>
    <source>
        <strain evidence="2">GalUA</strain>
    </source>
</reference>